<dbReference type="OrthoDB" id="7777654at2759"/>
<dbReference type="STRING" id="573508.A0A1E3BG79"/>
<organism evidence="5 6">
    <name type="scientific">Aspergillus cristatus</name>
    <name type="common">Chinese Fuzhuan brick tea-fermentation fungus</name>
    <name type="synonym">Eurotium cristatum</name>
    <dbReference type="NCBI Taxonomy" id="573508"/>
    <lineage>
        <taxon>Eukaryota</taxon>
        <taxon>Fungi</taxon>
        <taxon>Dikarya</taxon>
        <taxon>Ascomycota</taxon>
        <taxon>Pezizomycotina</taxon>
        <taxon>Eurotiomycetes</taxon>
        <taxon>Eurotiomycetidae</taxon>
        <taxon>Eurotiales</taxon>
        <taxon>Aspergillaceae</taxon>
        <taxon>Aspergillus</taxon>
        <taxon>Aspergillus subgen. Aspergillus</taxon>
    </lineage>
</organism>
<dbReference type="GO" id="GO:0097621">
    <property type="term" value="F:monoamine oxidase activity"/>
    <property type="evidence" value="ECO:0007669"/>
    <property type="project" value="UniProtKB-EC"/>
</dbReference>
<keyword evidence="6" id="KW-1185">Reference proteome</keyword>
<evidence type="ECO:0000313" key="5">
    <source>
        <dbReference type="EMBL" id="ODM19972.1"/>
    </source>
</evidence>
<dbReference type="Pfam" id="PF01593">
    <property type="entry name" value="Amino_oxidase"/>
    <property type="match status" value="2"/>
</dbReference>
<sequence length="339" mass="38314">MAAKANELVLFPSWEVECEAWDNADGQNCRAICPLPHSQLDNILVSREEVERYDKISCRDRFEEIKHLLSTEEAWILTALLHITGGSMVNSSLWDMIRSQALMSYDPPNFAPIWTTFKLRQGQSALAGAMFQDAGDNGLQYVFQTPVKSIVERSNVVTVTTHAGREFRARRVVSTIPHNVLHTITFDPPLSPTRQEAITMGHINYMTKIHADGDGVTPSGRAHIVGFGKDERATFVPERNPEKAVDAFQKLHPMEVNKMIFHNWNTDPWSLGGPAWWPPEFMTKYQEELQSRHGRVFFASADWAHGWQAAIDGALEQGSQAALQVVKEIREMRGVMARF</sequence>
<feature type="domain" description="Amine oxidase" evidence="4">
    <location>
        <begin position="218"/>
        <end position="325"/>
    </location>
</feature>
<dbReference type="PANTHER" id="PTHR43563:SF1">
    <property type="entry name" value="AMINE OXIDASE [FLAVIN-CONTAINING] B"/>
    <property type="match status" value="1"/>
</dbReference>
<dbReference type="Proteomes" id="UP000094569">
    <property type="component" value="Unassembled WGS sequence"/>
</dbReference>
<dbReference type="VEuPathDB" id="FungiDB:SI65_04958"/>
<feature type="domain" description="Amine oxidase" evidence="4">
    <location>
        <begin position="91"/>
        <end position="210"/>
    </location>
</feature>
<proteinExistence type="inferred from homology"/>
<evidence type="ECO:0000256" key="2">
    <source>
        <dbReference type="ARBA" id="ARBA00012804"/>
    </source>
</evidence>
<dbReference type="InterPro" id="IPR050703">
    <property type="entry name" value="Flavin_MAO"/>
</dbReference>
<evidence type="ECO:0000259" key="4">
    <source>
        <dbReference type="Pfam" id="PF01593"/>
    </source>
</evidence>
<accession>A0A1E3BG79</accession>
<evidence type="ECO:0000256" key="3">
    <source>
        <dbReference type="ARBA" id="ARBA00048448"/>
    </source>
</evidence>
<dbReference type="SUPFAM" id="SSF51905">
    <property type="entry name" value="FAD/NAD(P)-binding domain"/>
    <property type="match status" value="1"/>
</dbReference>
<dbReference type="Gene3D" id="3.50.50.60">
    <property type="entry name" value="FAD/NAD(P)-binding domain"/>
    <property type="match status" value="1"/>
</dbReference>
<dbReference type="InterPro" id="IPR002937">
    <property type="entry name" value="Amino_oxidase"/>
</dbReference>
<reference evidence="5 6" key="1">
    <citation type="journal article" date="2016" name="BMC Genomics">
        <title>Comparative genomic and transcriptomic analyses of the Fuzhuan brick tea-fermentation fungus Aspergillus cristatus.</title>
        <authorList>
            <person name="Ge Y."/>
            <person name="Wang Y."/>
            <person name="Liu Y."/>
            <person name="Tan Y."/>
            <person name="Ren X."/>
            <person name="Zhang X."/>
            <person name="Hyde K.D."/>
            <person name="Liu Y."/>
            <person name="Liu Z."/>
        </authorList>
    </citation>
    <scope>NUCLEOTIDE SEQUENCE [LARGE SCALE GENOMIC DNA]</scope>
    <source>
        <strain evidence="5 6">GZAAS20.1005</strain>
    </source>
</reference>
<dbReference type="EC" id="1.4.3.4" evidence="2"/>
<dbReference type="PANTHER" id="PTHR43563">
    <property type="entry name" value="AMINE OXIDASE"/>
    <property type="match status" value="1"/>
</dbReference>
<evidence type="ECO:0000256" key="1">
    <source>
        <dbReference type="ARBA" id="ARBA00005995"/>
    </source>
</evidence>
<dbReference type="AlphaFoldDB" id="A0A1E3BG79"/>
<evidence type="ECO:0000313" key="6">
    <source>
        <dbReference type="Proteomes" id="UP000094569"/>
    </source>
</evidence>
<name>A0A1E3BG79_ASPCR</name>
<comment type="caution">
    <text evidence="5">The sequence shown here is derived from an EMBL/GenBank/DDBJ whole genome shotgun (WGS) entry which is preliminary data.</text>
</comment>
<dbReference type="InterPro" id="IPR036188">
    <property type="entry name" value="FAD/NAD-bd_sf"/>
</dbReference>
<dbReference type="Gene3D" id="3.90.660.10">
    <property type="match status" value="2"/>
</dbReference>
<protein>
    <recommendedName>
        <fullName evidence="2">monoamine oxidase</fullName>
        <ecNumber evidence="2">1.4.3.4</ecNumber>
    </recommendedName>
</protein>
<dbReference type="EMBL" id="JXNT01000004">
    <property type="protein sequence ID" value="ODM19972.1"/>
    <property type="molecule type" value="Genomic_DNA"/>
</dbReference>
<gene>
    <name evidence="5" type="ORF">SI65_04958</name>
</gene>
<comment type="similarity">
    <text evidence="1">Belongs to the flavin monoamine oxidase family.</text>
</comment>
<comment type="catalytic activity">
    <reaction evidence="3">
        <text>a secondary aliphatic amine + O2 + H2O = a primary amine + an aldehyde + H2O2</text>
        <dbReference type="Rhea" id="RHEA:26414"/>
        <dbReference type="ChEBI" id="CHEBI:15377"/>
        <dbReference type="ChEBI" id="CHEBI:15379"/>
        <dbReference type="ChEBI" id="CHEBI:16240"/>
        <dbReference type="ChEBI" id="CHEBI:17478"/>
        <dbReference type="ChEBI" id="CHEBI:58855"/>
        <dbReference type="ChEBI" id="CHEBI:65296"/>
        <dbReference type="EC" id="1.4.3.4"/>
    </reaction>
</comment>